<name>A0A7J7Z4T2_MYOMY</name>
<dbReference type="AlphaFoldDB" id="A0A7J7Z4T2"/>
<reference evidence="1 2" key="1">
    <citation type="journal article" date="2020" name="Nature">
        <title>Six reference-quality genomes reveal evolution of bat adaptations.</title>
        <authorList>
            <person name="Jebb D."/>
            <person name="Huang Z."/>
            <person name="Pippel M."/>
            <person name="Hughes G.M."/>
            <person name="Lavrichenko K."/>
            <person name="Devanna P."/>
            <person name="Winkler S."/>
            <person name="Jermiin L.S."/>
            <person name="Skirmuntt E.C."/>
            <person name="Katzourakis A."/>
            <person name="Burkitt-Gray L."/>
            <person name="Ray D.A."/>
            <person name="Sullivan K.A.M."/>
            <person name="Roscito J.G."/>
            <person name="Kirilenko B.M."/>
            <person name="Davalos L.M."/>
            <person name="Corthals A.P."/>
            <person name="Power M.L."/>
            <person name="Jones G."/>
            <person name="Ransome R.D."/>
            <person name="Dechmann D.K.N."/>
            <person name="Locatelli A.G."/>
            <person name="Puechmaille S.J."/>
            <person name="Fedrigo O."/>
            <person name="Jarvis E.D."/>
            <person name="Hiller M."/>
            <person name="Vernes S.C."/>
            <person name="Myers E.W."/>
            <person name="Teeling E.C."/>
        </authorList>
    </citation>
    <scope>NUCLEOTIDE SEQUENCE [LARGE SCALE GENOMIC DNA]</scope>
    <source>
        <strain evidence="1">MMyoMyo1</strain>
        <tissue evidence="1">Flight muscle</tissue>
    </source>
</reference>
<dbReference type="SUPFAM" id="SSF56219">
    <property type="entry name" value="DNase I-like"/>
    <property type="match status" value="1"/>
</dbReference>
<dbReference type="InterPro" id="IPR036691">
    <property type="entry name" value="Endo/exonu/phosph_ase_sf"/>
</dbReference>
<protein>
    <submittedName>
        <fullName evidence="1">Uncharacterized protein</fullName>
    </submittedName>
</protein>
<evidence type="ECO:0000313" key="2">
    <source>
        <dbReference type="Proteomes" id="UP000527355"/>
    </source>
</evidence>
<dbReference type="Gene3D" id="3.60.10.10">
    <property type="entry name" value="Endonuclease/exonuclease/phosphatase"/>
    <property type="match status" value="1"/>
</dbReference>
<accession>A0A7J7Z4T2</accession>
<dbReference type="EMBL" id="JABWUV010000003">
    <property type="protein sequence ID" value="KAF6369139.1"/>
    <property type="molecule type" value="Genomic_DNA"/>
</dbReference>
<organism evidence="1 2">
    <name type="scientific">Myotis myotis</name>
    <name type="common">Greater mouse-eared bat</name>
    <name type="synonym">Vespertilio myotis</name>
    <dbReference type="NCBI Taxonomy" id="51298"/>
    <lineage>
        <taxon>Eukaryota</taxon>
        <taxon>Metazoa</taxon>
        <taxon>Chordata</taxon>
        <taxon>Craniata</taxon>
        <taxon>Vertebrata</taxon>
        <taxon>Euteleostomi</taxon>
        <taxon>Mammalia</taxon>
        <taxon>Eutheria</taxon>
        <taxon>Laurasiatheria</taxon>
        <taxon>Chiroptera</taxon>
        <taxon>Yangochiroptera</taxon>
        <taxon>Vespertilionidae</taxon>
        <taxon>Myotis</taxon>
    </lineage>
</organism>
<sequence length="120" mass="13885">MRLKGWEKITMQIGMKKKAGVAIIIFEKTDFKMKATTRDNRGDYIILKRSIQKEDISLVNIYTPNIEAPKYIPILLEDFKGEIDRNTVNVGNFNTPLTSLDRSPRYKFNKETETLNGTLE</sequence>
<gene>
    <name evidence="1" type="ORF">mMyoMyo1_010544</name>
</gene>
<comment type="caution">
    <text evidence="1">The sequence shown here is derived from an EMBL/GenBank/DDBJ whole genome shotgun (WGS) entry which is preliminary data.</text>
</comment>
<dbReference type="Proteomes" id="UP000527355">
    <property type="component" value="Unassembled WGS sequence"/>
</dbReference>
<proteinExistence type="predicted"/>
<keyword evidence="2" id="KW-1185">Reference proteome</keyword>
<evidence type="ECO:0000313" key="1">
    <source>
        <dbReference type="EMBL" id="KAF6369139.1"/>
    </source>
</evidence>